<dbReference type="Proteomes" id="UP000198817">
    <property type="component" value="Unassembled WGS sequence"/>
</dbReference>
<sequence length="221" mass="24450">MKTTGIVSTIFFVVTVSLAILGLSTQFALRAPVTYSFHFNDSQSIQKTGHDVEISEMAGAIGIYLSRPGAGKFQVYEKNGEYRDPVFSRKDQGIMKKFRRALNMELAAVLCITALAALLFAFMSREELREWRFLASVAAIPSAGVMIVIRGILAGSGPVQSALYRVFIGIQPGKKDTLYLLMGTGFAKAYEIFSIGAAIVLLMLFSYGVFRSRLQKKRIFY</sequence>
<organism evidence="2 3">
    <name type="scientific">Eubacterium pyruvativorans</name>
    <dbReference type="NCBI Taxonomy" id="155865"/>
    <lineage>
        <taxon>Bacteria</taxon>
        <taxon>Bacillati</taxon>
        <taxon>Bacillota</taxon>
        <taxon>Clostridia</taxon>
        <taxon>Eubacteriales</taxon>
        <taxon>Eubacteriaceae</taxon>
        <taxon>Eubacterium</taxon>
    </lineage>
</organism>
<keyword evidence="1" id="KW-0812">Transmembrane</keyword>
<keyword evidence="1" id="KW-0472">Membrane</keyword>
<reference evidence="2 3" key="1">
    <citation type="submission" date="2016-10" db="EMBL/GenBank/DDBJ databases">
        <authorList>
            <person name="de Groot N.N."/>
        </authorList>
    </citation>
    <scope>NUCLEOTIDE SEQUENCE [LARGE SCALE GENOMIC DNA]</scope>
    <source>
        <strain evidence="2 3">KHGC13</strain>
    </source>
</reference>
<gene>
    <name evidence="2" type="ORF">SAMN05216508_11211</name>
</gene>
<evidence type="ECO:0000313" key="3">
    <source>
        <dbReference type="Proteomes" id="UP000198817"/>
    </source>
</evidence>
<dbReference type="RefSeq" id="WP_090471207.1">
    <property type="nucleotide sequence ID" value="NZ_CACWQI010000044.1"/>
</dbReference>
<dbReference type="STRING" id="155865.SAMN05216515_11348"/>
<proteinExistence type="predicted"/>
<accession>A0A1I7H4L6</accession>
<dbReference type="EMBL" id="FPBT01000012">
    <property type="protein sequence ID" value="SFU55623.1"/>
    <property type="molecule type" value="Genomic_DNA"/>
</dbReference>
<keyword evidence="1" id="KW-1133">Transmembrane helix</keyword>
<dbReference type="AlphaFoldDB" id="A0A1I7H4L6"/>
<feature type="transmembrane region" description="Helical" evidence="1">
    <location>
        <begin position="101"/>
        <end position="121"/>
    </location>
</feature>
<feature type="transmembrane region" description="Helical" evidence="1">
    <location>
        <begin position="133"/>
        <end position="153"/>
    </location>
</feature>
<protein>
    <submittedName>
        <fullName evidence="2">Uncharacterized protein</fullName>
    </submittedName>
</protein>
<name>A0A1I7H4L6_9FIRM</name>
<feature type="transmembrane region" description="Helical" evidence="1">
    <location>
        <begin position="189"/>
        <end position="210"/>
    </location>
</feature>
<keyword evidence="3" id="KW-1185">Reference proteome</keyword>
<evidence type="ECO:0000256" key="1">
    <source>
        <dbReference type="SAM" id="Phobius"/>
    </source>
</evidence>
<dbReference type="OrthoDB" id="1778599at2"/>
<evidence type="ECO:0000313" key="2">
    <source>
        <dbReference type="EMBL" id="SFU55623.1"/>
    </source>
</evidence>